<dbReference type="PANTHER" id="PTHR35402">
    <property type="entry name" value="INTEGRAL MEMBRANE PROTEIN-RELATED"/>
    <property type="match status" value="1"/>
</dbReference>
<comment type="subcellular location">
    <subcellularLocation>
        <location evidence="1">Cell membrane</location>
        <topology evidence="1">Multi-pass membrane protein</topology>
    </subcellularLocation>
</comment>
<feature type="transmembrane region" description="Helical" evidence="6">
    <location>
        <begin position="15"/>
        <end position="36"/>
    </location>
</feature>
<reference evidence="8" key="1">
    <citation type="journal article" date="2020" name="mSystems">
        <title>Genome- and Community-Level Interaction Insights into Carbon Utilization and Element Cycling Functions of Hydrothermarchaeota in Hydrothermal Sediment.</title>
        <authorList>
            <person name="Zhou Z."/>
            <person name="Liu Y."/>
            <person name="Xu W."/>
            <person name="Pan J."/>
            <person name="Luo Z.H."/>
            <person name="Li M."/>
        </authorList>
    </citation>
    <scope>NUCLEOTIDE SEQUENCE [LARGE SCALE GENOMIC DNA]</scope>
    <source>
        <strain evidence="8">SpSt-125</strain>
    </source>
</reference>
<keyword evidence="3 6" id="KW-0812">Transmembrane</keyword>
<evidence type="ECO:0000256" key="4">
    <source>
        <dbReference type="ARBA" id="ARBA00022989"/>
    </source>
</evidence>
<keyword evidence="2" id="KW-1003">Cell membrane</keyword>
<evidence type="ECO:0000313" key="8">
    <source>
        <dbReference type="EMBL" id="HEM67126.1"/>
    </source>
</evidence>
<keyword evidence="4 6" id="KW-1133">Transmembrane helix</keyword>
<proteinExistence type="predicted"/>
<accession>A0A7J2U349</accession>
<feature type="transmembrane region" description="Helical" evidence="6">
    <location>
        <begin position="533"/>
        <end position="553"/>
    </location>
</feature>
<evidence type="ECO:0000256" key="3">
    <source>
        <dbReference type="ARBA" id="ARBA00022692"/>
    </source>
</evidence>
<dbReference type="Pfam" id="PF00482">
    <property type="entry name" value="T2SSF"/>
    <property type="match status" value="1"/>
</dbReference>
<feature type="transmembrane region" description="Helical" evidence="6">
    <location>
        <begin position="108"/>
        <end position="126"/>
    </location>
</feature>
<feature type="transmembrane region" description="Helical" evidence="6">
    <location>
        <begin position="306"/>
        <end position="324"/>
    </location>
</feature>
<keyword evidence="5 6" id="KW-0472">Membrane</keyword>
<evidence type="ECO:0000256" key="1">
    <source>
        <dbReference type="ARBA" id="ARBA00004651"/>
    </source>
</evidence>
<name>A0A7J2U349_9CREN</name>
<dbReference type="EMBL" id="DSEU01000040">
    <property type="protein sequence ID" value="HEM67126.1"/>
    <property type="molecule type" value="Genomic_DNA"/>
</dbReference>
<feature type="transmembrane region" description="Helical" evidence="6">
    <location>
        <begin position="57"/>
        <end position="78"/>
    </location>
</feature>
<feature type="transmembrane region" description="Helical" evidence="6">
    <location>
        <begin position="280"/>
        <end position="300"/>
    </location>
</feature>
<evidence type="ECO:0000256" key="5">
    <source>
        <dbReference type="ARBA" id="ARBA00023136"/>
    </source>
</evidence>
<protein>
    <recommendedName>
        <fullName evidence="7">Type II secretion system protein GspF domain-containing protein</fullName>
    </recommendedName>
</protein>
<dbReference type="InterPro" id="IPR018076">
    <property type="entry name" value="T2SS_GspF_dom"/>
</dbReference>
<dbReference type="AlphaFoldDB" id="A0A7J2U349"/>
<feature type="transmembrane region" description="Helical" evidence="6">
    <location>
        <begin position="133"/>
        <end position="153"/>
    </location>
</feature>
<dbReference type="GO" id="GO:0005886">
    <property type="term" value="C:plasma membrane"/>
    <property type="evidence" value="ECO:0007669"/>
    <property type="project" value="UniProtKB-SubCell"/>
</dbReference>
<dbReference type="InterPro" id="IPR056569">
    <property type="entry name" value="ArlJ-like"/>
</dbReference>
<evidence type="ECO:0000259" key="7">
    <source>
        <dbReference type="Pfam" id="PF00482"/>
    </source>
</evidence>
<feature type="transmembrane region" description="Helical" evidence="6">
    <location>
        <begin position="361"/>
        <end position="378"/>
    </location>
</feature>
<feature type="domain" description="Type II secretion system protein GspF" evidence="7">
    <location>
        <begin position="392"/>
        <end position="485"/>
    </location>
</feature>
<organism evidence="8">
    <name type="scientific">Ignisphaera aggregans</name>
    <dbReference type="NCBI Taxonomy" id="334771"/>
    <lineage>
        <taxon>Archaea</taxon>
        <taxon>Thermoproteota</taxon>
        <taxon>Thermoprotei</taxon>
        <taxon>Desulfurococcales</taxon>
        <taxon>Desulfurococcaceae</taxon>
        <taxon>Ignisphaera</taxon>
    </lineage>
</organism>
<evidence type="ECO:0000256" key="2">
    <source>
        <dbReference type="ARBA" id="ARBA00022475"/>
    </source>
</evidence>
<comment type="caution">
    <text evidence="8">The sequence shown here is derived from an EMBL/GenBank/DDBJ whole genome shotgun (WGS) entry which is preliminary data.</text>
</comment>
<sequence>MYVDDNEGSKYRYDMGYLIGFAVTLAVLVIETIVLLQNVERIRIASPLDVLYNPLKAAIYGTYIVSLFAIPAFISWTADVSVNVIKLYRRYVVMSLQNVNEKSVRKRVNVILITLPIALLLVFFSIQYRVACLALAPMVPLVLFVAMLLKPILDVSAHNKSVDVELKWFIILLLSVEYVKAGLHYMIEKLSKINLLPAISKELKIIQRDTLVYFTSYVEAFIQRAKITPSQRLKRILLGYSMRMRSGGDTVTWLKTILNEELAKEEWLLRNYSERIATTVLQISTAIFVLLPTLVIAMPVMSPDMAIAASVLGVPILSLLAYTTRPRKLDRVELRYIVMPLLLMVISIPLLYFMLGSQGVVLSWIIATIFSINGYRVLNEIKELDLAALEMLKNVAELRKYGLEIPKALKFVAQSRTLGPSAQKRINKLIDFIDSGYTFEEAVNRLKTPSHIFNFVILYLALLHECGGGDEEVIQMTYEYLYRFKTQEELLKRSSLIFDLFAMANLFILVWIWRSVKPLILQWHNLPYTPPIAISGNIIGLIMVISMLSYSLVSSIVRNGLPIFELPREVYKALLTLAAMAML</sequence>
<feature type="transmembrane region" description="Helical" evidence="6">
    <location>
        <begin position="336"/>
        <end position="355"/>
    </location>
</feature>
<evidence type="ECO:0000256" key="6">
    <source>
        <dbReference type="SAM" id="Phobius"/>
    </source>
</evidence>
<feature type="transmembrane region" description="Helical" evidence="6">
    <location>
        <begin position="496"/>
        <end position="513"/>
    </location>
</feature>
<feature type="transmembrane region" description="Helical" evidence="6">
    <location>
        <begin position="168"/>
        <end position="187"/>
    </location>
</feature>
<dbReference type="PANTHER" id="PTHR35402:SF1">
    <property type="entry name" value="TYPE II SECRETION SYSTEM PROTEIN GSPF DOMAIN-CONTAINING PROTEIN"/>
    <property type="match status" value="1"/>
</dbReference>
<gene>
    <name evidence="8" type="ORF">ENO26_06125</name>
</gene>